<gene>
    <name evidence="2" type="ORF">GTW09_03835</name>
</gene>
<accession>A0A6L9MRY3</accession>
<dbReference type="SUPFAM" id="SSF56801">
    <property type="entry name" value="Acetyl-CoA synthetase-like"/>
    <property type="match status" value="1"/>
</dbReference>
<dbReference type="Pfam" id="PF04443">
    <property type="entry name" value="LuxE"/>
    <property type="match status" value="1"/>
</dbReference>
<dbReference type="RefSeq" id="WP_163110231.1">
    <property type="nucleotide sequence ID" value="NZ_JAAAWP010000002.1"/>
</dbReference>
<dbReference type="GO" id="GO:0047474">
    <property type="term" value="F:long-chain fatty acid--protein ligase activity"/>
    <property type="evidence" value="ECO:0007669"/>
    <property type="project" value="InterPro"/>
</dbReference>
<comment type="caution">
    <text evidence="2">The sequence shown here is derived from an EMBL/GenBank/DDBJ whole genome shotgun (WGS) entry which is preliminary data.</text>
</comment>
<dbReference type="Proteomes" id="UP000478837">
    <property type="component" value="Unassembled WGS sequence"/>
</dbReference>
<dbReference type="Gene3D" id="3.40.50.12780">
    <property type="entry name" value="N-terminal domain of ligase-like"/>
    <property type="match status" value="1"/>
</dbReference>
<reference evidence="2 3" key="1">
    <citation type="submission" date="2020-01" db="EMBL/GenBank/DDBJ databases">
        <title>Genomes of bacteria type strains.</title>
        <authorList>
            <person name="Chen J."/>
            <person name="Zhu S."/>
            <person name="Yang J."/>
        </authorList>
    </citation>
    <scope>NUCLEOTIDE SEQUENCE [LARGE SCALE GENOMIC DNA]</scope>
    <source>
        <strain evidence="2 3">LMG 22958</strain>
    </source>
</reference>
<protein>
    <submittedName>
        <fullName evidence="2">Acyl-protein synthetase</fullName>
    </submittedName>
</protein>
<dbReference type="AlphaFoldDB" id="A0A6L9MRY3"/>
<dbReference type="GO" id="GO:0008218">
    <property type="term" value="P:bioluminescence"/>
    <property type="evidence" value="ECO:0007669"/>
    <property type="project" value="InterPro"/>
</dbReference>
<sequence length="358" mass="40105">MLIEQAPYELTVAKKAPLLLAQLNSLTAHHREFCSEYESVVTAQWPNYAVANQLAAVPYLAVSLFKHLSLKSIPDSEVFKTLYSSGTTGNPSKIALDRETAGLQSKTLVKIMQHWLGKERRPMLIIDKPSILDARNSFSARAAGIKGLSFMGRNHCYALNEDMSVNIDAVQQFCSEFAAKPVLVFGFTFMVWQYFVEQLKQSKQRISLPNAILLHSGGWKKLEDRAVDNATFKQAVLEHTDIPKVHNFYGLVEQVGSIFVECEQGHLHCSSYSDVLVRDAETWHPLPLGKEGILQLMSVLPKSYPGHSLLTEDRAVILGEDDCLCGRKGKYFNIKGRLPKVDMRGCSDTFTPTVRERS</sequence>
<evidence type="ECO:0000259" key="1">
    <source>
        <dbReference type="Pfam" id="PF04443"/>
    </source>
</evidence>
<organism evidence="2 3">
    <name type="scientific">Alteromonas hispanica</name>
    <dbReference type="NCBI Taxonomy" id="315421"/>
    <lineage>
        <taxon>Bacteria</taxon>
        <taxon>Pseudomonadati</taxon>
        <taxon>Pseudomonadota</taxon>
        <taxon>Gammaproteobacteria</taxon>
        <taxon>Alteromonadales</taxon>
        <taxon>Alteromonadaceae</taxon>
        <taxon>Alteromonas/Salinimonas group</taxon>
        <taxon>Alteromonas</taxon>
    </lineage>
</organism>
<evidence type="ECO:0000313" key="3">
    <source>
        <dbReference type="Proteomes" id="UP000478837"/>
    </source>
</evidence>
<feature type="domain" description="Acyl-protein synthetase LuxE" evidence="1">
    <location>
        <begin position="3"/>
        <end position="350"/>
    </location>
</feature>
<keyword evidence="3" id="KW-1185">Reference proteome</keyword>
<dbReference type="EMBL" id="JAAAWP010000002">
    <property type="protein sequence ID" value="NDW20651.1"/>
    <property type="molecule type" value="Genomic_DNA"/>
</dbReference>
<dbReference type="InterPro" id="IPR007534">
    <property type="entry name" value="LuxE"/>
</dbReference>
<proteinExistence type="predicted"/>
<dbReference type="InterPro" id="IPR042099">
    <property type="entry name" value="ANL_N_sf"/>
</dbReference>
<name>A0A6L9MRY3_9ALTE</name>
<evidence type="ECO:0000313" key="2">
    <source>
        <dbReference type="EMBL" id="NDW20651.1"/>
    </source>
</evidence>